<organism evidence="1 2">
    <name type="scientific">Arthrobotrys musiformis</name>
    <dbReference type="NCBI Taxonomy" id="47236"/>
    <lineage>
        <taxon>Eukaryota</taxon>
        <taxon>Fungi</taxon>
        <taxon>Dikarya</taxon>
        <taxon>Ascomycota</taxon>
        <taxon>Pezizomycotina</taxon>
        <taxon>Orbiliomycetes</taxon>
        <taxon>Orbiliales</taxon>
        <taxon>Orbiliaceae</taxon>
        <taxon>Arthrobotrys</taxon>
    </lineage>
</organism>
<dbReference type="EMBL" id="JAVHJL010000002">
    <property type="protein sequence ID" value="KAK6510203.1"/>
    <property type="molecule type" value="Genomic_DNA"/>
</dbReference>
<comment type="caution">
    <text evidence="1">The sequence shown here is derived from an EMBL/GenBank/DDBJ whole genome shotgun (WGS) entry which is preliminary data.</text>
</comment>
<evidence type="ECO:0000313" key="1">
    <source>
        <dbReference type="EMBL" id="KAK6510203.1"/>
    </source>
</evidence>
<evidence type="ECO:0000313" key="2">
    <source>
        <dbReference type="Proteomes" id="UP001370758"/>
    </source>
</evidence>
<gene>
    <name evidence="1" type="ORF">TWF481_004919</name>
</gene>
<proteinExistence type="predicted"/>
<accession>A0AAV9WL65</accession>
<sequence length="242" mass="28563">MPTMTRLEAVGRFHMLHGLLYANIPFVVWGLEALACNSVPTYFRDPLEVLVPEEYLREAARVIENDRSSFYRRIEPFDHVDDYTFPREVSVLVRRNLKNCEYLHTPRTTLRFQPWQIVLIPDHIFKFKTSTPRAQGFAQIKRLPPYRRLRGVMGDIKVPTFLGMLNAIYGTIDFRCRDKDDDIMRRQLEEQADALIMWRIQRDECAEVYSSSTDLPEDLKEIRNGLYPQNRKIFDSKYLLVG</sequence>
<dbReference type="AlphaFoldDB" id="A0AAV9WL65"/>
<protein>
    <submittedName>
        <fullName evidence="1">Uncharacterized protein</fullName>
    </submittedName>
</protein>
<keyword evidence="2" id="KW-1185">Reference proteome</keyword>
<name>A0AAV9WL65_9PEZI</name>
<dbReference type="Proteomes" id="UP001370758">
    <property type="component" value="Unassembled WGS sequence"/>
</dbReference>
<reference evidence="1 2" key="1">
    <citation type="submission" date="2023-08" db="EMBL/GenBank/DDBJ databases">
        <authorList>
            <person name="Palmer J.M."/>
        </authorList>
    </citation>
    <scope>NUCLEOTIDE SEQUENCE [LARGE SCALE GENOMIC DNA]</scope>
    <source>
        <strain evidence="1 2">TWF481</strain>
    </source>
</reference>